<proteinExistence type="inferred from homology"/>
<dbReference type="GO" id="GO:0005524">
    <property type="term" value="F:ATP binding"/>
    <property type="evidence" value="ECO:0007669"/>
    <property type="project" value="UniProtKB-UniRule"/>
</dbReference>
<dbReference type="InterPro" id="IPR027417">
    <property type="entry name" value="P-loop_NTPase"/>
</dbReference>
<dbReference type="InterPro" id="IPR039657">
    <property type="entry name" value="Dimethylallyltransferase"/>
</dbReference>
<dbReference type="PATRIC" id="fig|1618994.3.peg.768"/>
<comment type="catalytic activity">
    <reaction evidence="9 10 11">
        <text>adenosine(37) in tRNA + dimethylallyl diphosphate = N(6)-dimethylallyladenosine(37) in tRNA + diphosphate</text>
        <dbReference type="Rhea" id="RHEA:26482"/>
        <dbReference type="Rhea" id="RHEA-COMP:10162"/>
        <dbReference type="Rhea" id="RHEA-COMP:10375"/>
        <dbReference type="ChEBI" id="CHEBI:33019"/>
        <dbReference type="ChEBI" id="CHEBI:57623"/>
        <dbReference type="ChEBI" id="CHEBI:74411"/>
        <dbReference type="ChEBI" id="CHEBI:74415"/>
        <dbReference type="EC" id="2.5.1.75"/>
    </reaction>
</comment>
<feature type="binding site" evidence="10">
    <location>
        <begin position="10"/>
        <end position="17"/>
    </location>
    <ligand>
        <name>ATP</name>
        <dbReference type="ChEBI" id="CHEBI:30616"/>
    </ligand>
</feature>
<evidence type="ECO:0000256" key="7">
    <source>
        <dbReference type="ARBA" id="ARBA00022840"/>
    </source>
</evidence>
<comment type="caution">
    <text evidence="10">Lacks conserved residue(s) required for the propagation of feature annotation.</text>
</comment>
<gene>
    <name evidence="10" type="primary">miaA</name>
    <name evidence="14" type="ORF">UX57_C0012G0006</name>
</gene>
<evidence type="ECO:0000313" key="14">
    <source>
        <dbReference type="EMBL" id="KKU40657.1"/>
    </source>
</evidence>
<dbReference type="PANTHER" id="PTHR11088:SF60">
    <property type="entry name" value="TRNA DIMETHYLALLYLTRANSFERASE"/>
    <property type="match status" value="1"/>
</dbReference>
<comment type="subunit">
    <text evidence="10">Monomer.</text>
</comment>
<evidence type="ECO:0000256" key="1">
    <source>
        <dbReference type="ARBA" id="ARBA00001946"/>
    </source>
</evidence>
<evidence type="ECO:0000256" key="8">
    <source>
        <dbReference type="ARBA" id="ARBA00022842"/>
    </source>
</evidence>
<dbReference type="SUPFAM" id="SSF52540">
    <property type="entry name" value="P-loop containing nucleoside triphosphate hydrolases"/>
    <property type="match status" value="2"/>
</dbReference>
<dbReference type="GO" id="GO:0052381">
    <property type="term" value="F:tRNA dimethylallyltransferase activity"/>
    <property type="evidence" value="ECO:0007669"/>
    <property type="project" value="UniProtKB-UniRule"/>
</dbReference>
<evidence type="ECO:0000256" key="11">
    <source>
        <dbReference type="RuleBase" id="RU003783"/>
    </source>
</evidence>
<protein>
    <recommendedName>
        <fullName evidence="10">tRNA dimethylallyltransferase</fullName>
        <ecNumber evidence="10">2.5.1.75</ecNumber>
    </recommendedName>
    <alternativeName>
        <fullName evidence="10">Dimethylallyl diphosphate:tRNA dimethylallyltransferase</fullName>
        <shortName evidence="10">DMAPP:tRNA dimethylallyltransferase</shortName>
        <shortName evidence="10">DMATase</shortName>
    </alternativeName>
    <alternativeName>
        <fullName evidence="10">Isopentenyl-diphosphate:tRNA isopentenyltransferase</fullName>
        <shortName evidence="10">IPP transferase</shortName>
        <shortName evidence="10">IPPT</shortName>
        <shortName evidence="10">IPTase</shortName>
    </alternativeName>
</protein>
<organism evidence="14 15">
    <name type="scientific">Candidatus Uhrbacteria bacterium GW2011_GWE2_46_68</name>
    <dbReference type="NCBI Taxonomy" id="1618994"/>
    <lineage>
        <taxon>Bacteria</taxon>
        <taxon>Candidatus Uhriibacteriota</taxon>
    </lineage>
</organism>
<evidence type="ECO:0000256" key="6">
    <source>
        <dbReference type="ARBA" id="ARBA00022741"/>
    </source>
</evidence>
<keyword evidence="4 10" id="KW-0808">Transferase</keyword>
<evidence type="ECO:0000256" key="5">
    <source>
        <dbReference type="ARBA" id="ARBA00022694"/>
    </source>
</evidence>
<dbReference type="PANTHER" id="PTHR11088">
    <property type="entry name" value="TRNA DIMETHYLALLYLTRANSFERASE"/>
    <property type="match status" value="1"/>
</dbReference>
<sequence>MKPKILAIVGPTASGKSSLAISLAKKFQGEILSVDSRQIYQGMDIGTAKEPVVWDSVRSVWMVEEIPHWGINIAAPDTPYSVVDFQVYARQIIEEILSRGHLPILVGGTGLWLRAVLEQYDLASSPPDQDFRLSLAGKTTEELYAEYQKQDPEGAQKIDRANPRRLIRALEVFHQTGRSFFSPQQKNEPLYHVLQIGLCPKRAILYERINARVDQMIVQGLMEEVRGLYARYGSDIPSMSGIGYRQMCKFFKGETTPEQMREEIKKDTRQYAKRQWTWFKRDQSIHWIKTPQEAEDITSSFFLP</sequence>
<keyword evidence="8 10" id="KW-0460">Magnesium</keyword>
<dbReference type="HAMAP" id="MF_00185">
    <property type="entry name" value="IPP_trans"/>
    <property type="match status" value="1"/>
</dbReference>
<evidence type="ECO:0000256" key="12">
    <source>
        <dbReference type="RuleBase" id="RU003784"/>
    </source>
</evidence>
<evidence type="ECO:0000256" key="13">
    <source>
        <dbReference type="RuleBase" id="RU003785"/>
    </source>
</evidence>
<accession>A0A0G1Q770</accession>
<dbReference type="NCBIfam" id="TIGR00174">
    <property type="entry name" value="miaA"/>
    <property type="match status" value="1"/>
</dbReference>
<dbReference type="InterPro" id="IPR018022">
    <property type="entry name" value="IPT"/>
</dbReference>
<dbReference type="Pfam" id="PF01715">
    <property type="entry name" value="IPPT"/>
    <property type="match status" value="1"/>
</dbReference>
<feature type="region of interest" description="Interaction with substrate tRNA" evidence="10">
    <location>
        <begin position="35"/>
        <end position="38"/>
    </location>
</feature>
<dbReference type="GO" id="GO:0006400">
    <property type="term" value="P:tRNA modification"/>
    <property type="evidence" value="ECO:0007669"/>
    <property type="project" value="TreeGrafter"/>
</dbReference>
<evidence type="ECO:0000256" key="9">
    <source>
        <dbReference type="ARBA" id="ARBA00049563"/>
    </source>
</evidence>
<dbReference type="EMBL" id="LCMS01000012">
    <property type="protein sequence ID" value="KKU40657.1"/>
    <property type="molecule type" value="Genomic_DNA"/>
</dbReference>
<keyword evidence="6 10" id="KW-0547">Nucleotide-binding</keyword>
<feature type="binding site" evidence="10">
    <location>
        <begin position="12"/>
        <end position="17"/>
    </location>
    <ligand>
        <name>substrate</name>
    </ligand>
</feature>
<feature type="site" description="Interaction with substrate tRNA" evidence="10">
    <location>
        <position position="109"/>
    </location>
</feature>
<evidence type="ECO:0000256" key="3">
    <source>
        <dbReference type="ARBA" id="ARBA00005842"/>
    </source>
</evidence>
<dbReference type="Proteomes" id="UP000034795">
    <property type="component" value="Unassembled WGS sequence"/>
</dbReference>
<dbReference type="Gene3D" id="3.40.50.300">
    <property type="entry name" value="P-loop containing nucleotide triphosphate hydrolases"/>
    <property type="match status" value="1"/>
</dbReference>
<dbReference type="EC" id="2.5.1.75" evidence="10"/>
<comment type="cofactor">
    <cofactor evidence="1 10">
        <name>Mg(2+)</name>
        <dbReference type="ChEBI" id="CHEBI:18420"/>
    </cofactor>
</comment>
<dbReference type="AlphaFoldDB" id="A0A0G1Q770"/>
<comment type="function">
    <text evidence="2 10 12">Catalyzes the transfer of a dimethylallyl group onto the adenine at position 37 in tRNAs that read codons beginning with uridine, leading to the formation of N6-(dimethylallyl)adenosine (i(6)A).</text>
</comment>
<dbReference type="Gene3D" id="1.10.20.140">
    <property type="match status" value="1"/>
</dbReference>
<dbReference type="STRING" id="1618994.UX57_C0012G0006"/>
<evidence type="ECO:0000256" key="10">
    <source>
        <dbReference type="HAMAP-Rule" id="MF_00185"/>
    </source>
</evidence>
<evidence type="ECO:0000256" key="2">
    <source>
        <dbReference type="ARBA" id="ARBA00003213"/>
    </source>
</evidence>
<keyword evidence="7 10" id="KW-0067">ATP-binding</keyword>
<keyword evidence="5 10" id="KW-0819">tRNA processing</keyword>
<name>A0A0G1Q770_9BACT</name>
<reference evidence="14 15" key="1">
    <citation type="journal article" date="2015" name="Nature">
        <title>rRNA introns, odd ribosomes, and small enigmatic genomes across a large radiation of phyla.</title>
        <authorList>
            <person name="Brown C.T."/>
            <person name="Hug L.A."/>
            <person name="Thomas B.C."/>
            <person name="Sharon I."/>
            <person name="Castelle C.J."/>
            <person name="Singh A."/>
            <person name="Wilkins M.J."/>
            <person name="Williams K.H."/>
            <person name="Banfield J.F."/>
        </authorList>
    </citation>
    <scope>NUCLEOTIDE SEQUENCE [LARGE SCALE GENOMIC DNA]</scope>
</reference>
<evidence type="ECO:0000256" key="4">
    <source>
        <dbReference type="ARBA" id="ARBA00022679"/>
    </source>
</evidence>
<comment type="similarity">
    <text evidence="3 10 13">Belongs to the IPP transferase family.</text>
</comment>
<evidence type="ECO:0000313" key="15">
    <source>
        <dbReference type="Proteomes" id="UP000034795"/>
    </source>
</evidence>
<feature type="site" description="Interaction with substrate tRNA" evidence="10">
    <location>
        <position position="132"/>
    </location>
</feature>
<comment type="caution">
    <text evidence="14">The sequence shown here is derived from an EMBL/GenBank/DDBJ whole genome shotgun (WGS) entry which is preliminary data.</text>
</comment>